<dbReference type="EC" id="2.1.1.-" evidence="6"/>
<dbReference type="InterPro" id="IPR050078">
    <property type="entry name" value="Ribosomal_L11_MeTrfase_PrmA"/>
</dbReference>
<dbReference type="PANTHER" id="PTHR43648">
    <property type="entry name" value="ELECTRON TRANSFER FLAVOPROTEIN BETA SUBUNIT LYSINE METHYLTRANSFERASE"/>
    <property type="match status" value="1"/>
</dbReference>
<keyword evidence="3 6" id="KW-0489">Methyltransferase</keyword>
<evidence type="ECO:0000256" key="1">
    <source>
        <dbReference type="ARBA" id="ARBA00009741"/>
    </source>
</evidence>
<comment type="similarity">
    <text evidence="1 6">Belongs to the methyltransferase superfamily. PrmA family.</text>
</comment>
<comment type="caution">
    <text evidence="7">The sequence shown here is derived from an EMBL/GenBank/DDBJ whole genome shotgun (WGS) entry which is preliminary data.</text>
</comment>
<keyword evidence="5 6" id="KW-0949">S-adenosyl-L-methionine</keyword>
<name>A0A8J6YM07_9PROT</name>
<evidence type="ECO:0000256" key="6">
    <source>
        <dbReference type="HAMAP-Rule" id="MF_00735"/>
    </source>
</evidence>
<comment type="catalytic activity">
    <reaction evidence="6">
        <text>L-lysyl-[protein] + 3 S-adenosyl-L-methionine = N(6),N(6),N(6)-trimethyl-L-lysyl-[protein] + 3 S-adenosyl-L-homocysteine + 3 H(+)</text>
        <dbReference type="Rhea" id="RHEA:54192"/>
        <dbReference type="Rhea" id="RHEA-COMP:9752"/>
        <dbReference type="Rhea" id="RHEA-COMP:13826"/>
        <dbReference type="ChEBI" id="CHEBI:15378"/>
        <dbReference type="ChEBI" id="CHEBI:29969"/>
        <dbReference type="ChEBI" id="CHEBI:57856"/>
        <dbReference type="ChEBI" id="CHEBI:59789"/>
        <dbReference type="ChEBI" id="CHEBI:61961"/>
    </reaction>
</comment>
<gene>
    <name evidence="6" type="primary">prmA</name>
    <name evidence="7" type="ORF">IHV25_04420</name>
</gene>
<organism evidence="7 8">
    <name type="scientific">Phaeovibrio sulfidiphilus</name>
    <dbReference type="NCBI Taxonomy" id="1220600"/>
    <lineage>
        <taxon>Bacteria</taxon>
        <taxon>Pseudomonadati</taxon>
        <taxon>Pseudomonadota</taxon>
        <taxon>Alphaproteobacteria</taxon>
        <taxon>Rhodospirillales</taxon>
        <taxon>Rhodospirillaceae</taxon>
        <taxon>Phaeovibrio</taxon>
    </lineage>
</organism>
<reference evidence="7" key="1">
    <citation type="submission" date="2020-10" db="EMBL/GenBank/DDBJ databases">
        <title>Genome sequence of the unusual species of purple photosynthetic bacteria, Phaeovibrio sulfidiphilus DSM 23193, type strain.</title>
        <authorList>
            <person name="Kyndt J.A."/>
            <person name="Meyer T.E."/>
        </authorList>
    </citation>
    <scope>NUCLEOTIDE SEQUENCE</scope>
    <source>
        <strain evidence="7">DSM 23193</strain>
    </source>
</reference>
<dbReference type="RefSeq" id="WP_192533889.1">
    <property type="nucleotide sequence ID" value="NZ_JACZHT010000002.1"/>
</dbReference>
<feature type="binding site" evidence="6">
    <location>
        <position position="165"/>
    </location>
    <ligand>
        <name>S-adenosyl-L-methionine</name>
        <dbReference type="ChEBI" id="CHEBI:59789"/>
    </ligand>
</feature>
<accession>A0A8J6YM07</accession>
<proteinExistence type="inferred from homology"/>
<evidence type="ECO:0000256" key="4">
    <source>
        <dbReference type="ARBA" id="ARBA00022679"/>
    </source>
</evidence>
<dbReference type="Gene3D" id="3.40.50.150">
    <property type="entry name" value="Vaccinia Virus protein VP39"/>
    <property type="match status" value="1"/>
</dbReference>
<evidence type="ECO:0000313" key="8">
    <source>
        <dbReference type="Proteomes" id="UP000631034"/>
    </source>
</evidence>
<evidence type="ECO:0000256" key="3">
    <source>
        <dbReference type="ARBA" id="ARBA00022603"/>
    </source>
</evidence>
<keyword evidence="7" id="KW-0687">Ribonucleoprotein</keyword>
<dbReference type="AlphaFoldDB" id="A0A8J6YM07"/>
<dbReference type="EMBL" id="JACZHT010000002">
    <property type="protein sequence ID" value="MBE1236890.1"/>
    <property type="molecule type" value="Genomic_DNA"/>
</dbReference>
<keyword evidence="4 6" id="KW-0808">Transferase</keyword>
<dbReference type="SUPFAM" id="SSF53335">
    <property type="entry name" value="S-adenosyl-L-methionine-dependent methyltransferases"/>
    <property type="match status" value="1"/>
</dbReference>
<comment type="subcellular location">
    <subcellularLocation>
        <location evidence="6">Cytoplasm</location>
    </subcellularLocation>
</comment>
<evidence type="ECO:0000256" key="2">
    <source>
        <dbReference type="ARBA" id="ARBA00022490"/>
    </source>
</evidence>
<dbReference type="InterPro" id="IPR029063">
    <property type="entry name" value="SAM-dependent_MTases_sf"/>
</dbReference>
<dbReference type="GO" id="GO:0005840">
    <property type="term" value="C:ribosome"/>
    <property type="evidence" value="ECO:0007669"/>
    <property type="project" value="UniProtKB-KW"/>
</dbReference>
<dbReference type="GO" id="GO:0008276">
    <property type="term" value="F:protein methyltransferase activity"/>
    <property type="evidence" value="ECO:0007669"/>
    <property type="project" value="UniProtKB-UniRule"/>
</dbReference>
<feature type="binding site" evidence="6">
    <location>
        <position position="142"/>
    </location>
    <ligand>
        <name>S-adenosyl-L-methionine</name>
        <dbReference type="ChEBI" id="CHEBI:59789"/>
    </ligand>
</feature>
<protein>
    <recommendedName>
        <fullName evidence="6">Ribosomal protein L11 methyltransferase</fullName>
        <shortName evidence="6">L11 Mtase</shortName>
        <ecNumber evidence="6">2.1.1.-</ecNumber>
    </recommendedName>
</protein>
<comment type="function">
    <text evidence="6">Methylates ribosomal protein L11.</text>
</comment>
<dbReference type="Proteomes" id="UP000631034">
    <property type="component" value="Unassembled WGS sequence"/>
</dbReference>
<dbReference type="PANTHER" id="PTHR43648:SF1">
    <property type="entry name" value="ELECTRON TRANSFER FLAVOPROTEIN BETA SUBUNIT LYSINE METHYLTRANSFERASE"/>
    <property type="match status" value="1"/>
</dbReference>
<sequence length="307" mass="33336">MPVTPQSPPSFWKLEVTLPRPALASLEAAFEDEAVSITLLEADEEKDLWTFQALFEERPDEWRIQTPVALAAASVRVAEPEILVERLEGRDWLALSKIAFPPLEVGRFFIHGSHFEGTPPVGARSLCIDAATAFGSGYHQSTYGCLQALEMLDRCDTFQNILDVGCGSGILSLAAARAWGVPVLAIDIDPESVRVARENARINGLSSLVQTAQGNGASGRLPRSRAPYDLILANILARPLCGMASRLASLLAPGGRIVLAGLLTRQAPMVIAAYRARNLVLEKRIEVGVWSTLVVRRPCGERSEDDE</sequence>
<feature type="binding site" evidence="6">
    <location>
        <position position="187"/>
    </location>
    <ligand>
        <name>S-adenosyl-L-methionine</name>
        <dbReference type="ChEBI" id="CHEBI:59789"/>
    </ligand>
</feature>
<dbReference type="Pfam" id="PF06325">
    <property type="entry name" value="PrmA"/>
    <property type="match status" value="1"/>
</dbReference>
<feature type="binding site" evidence="6">
    <location>
        <position position="234"/>
    </location>
    <ligand>
        <name>S-adenosyl-L-methionine</name>
        <dbReference type="ChEBI" id="CHEBI:59789"/>
    </ligand>
</feature>
<dbReference type="InterPro" id="IPR004498">
    <property type="entry name" value="Ribosomal_PrmA_MeTrfase"/>
</dbReference>
<dbReference type="HAMAP" id="MF_00735">
    <property type="entry name" value="Methyltr_PrmA"/>
    <property type="match status" value="1"/>
</dbReference>
<dbReference type="GO" id="GO:0032259">
    <property type="term" value="P:methylation"/>
    <property type="evidence" value="ECO:0007669"/>
    <property type="project" value="UniProtKB-KW"/>
</dbReference>
<keyword evidence="7" id="KW-0689">Ribosomal protein</keyword>
<keyword evidence="2 6" id="KW-0963">Cytoplasm</keyword>
<evidence type="ECO:0000313" key="7">
    <source>
        <dbReference type="EMBL" id="MBE1236890.1"/>
    </source>
</evidence>
<keyword evidence="8" id="KW-1185">Reference proteome</keyword>
<evidence type="ECO:0000256" key="5">
    <source>
        <dbReference type="ARBA" id="ARBA00022691"/>
    </source>
</evidence>
<dbReference type="CDD" id="cd02440">
    <property type="entry name" value="AdoMet_MTases"/>
    <property type="match status" value="1"/>
</dbReference>
<dbReference type="GO" id="GO:0005737">
    <property type="term" value="C:cytoplasm"/>
    <property type="evidence" value="ECO:0007669"/>
    <property type="project" value="UniProtKB-SubCell"/>
</dbReference>